<sequence length="132" mass="14830">MPRSDRAAVREFLDRAEDHLRIDGGGAALSRSHTADFRTVGWYGPSPAGHRLAIDAELRDAPVPPALGGRYGTADFWPRWTRAESFCKAYDLPILLWLRWYGLDLPPDRTAVWRTLTLDDLVVSVACVPVER</sequence>
<proteinExistence type="predicted"/>
<protein>
    <submittedName>
        <fullName evidence="1">Uncharacterized protein</fullName>
    </submittedName>
</protein>
<comment type="caution">
    <text evidence="1">The sequence shown here is derived from an EMBL/GenBank/DDBJ whole genome shotgun (WGS) entry which is preliminary data.</text>
</comment>
<keyword evidence="2" id="KW-1185">Reference proteome</keyword>
<dbReference type="Proteomes" id="UP001602245">
    <property type="component" value="Unassembled WGS sequence"/>
</dbReference>
<organism evidence="1 2">
    <name type="scientific">Paractinoplanes globisporus</name>
    <dbReference type="NCBI Taxonomy" id="113565"/>
    <lineage>
        <taxon>Bacteria</taxon>
        <taxon>Bacillati</taxon>
        <taxon>Actinomycetota</taxon>
        <taxon>Actinomycetes</taxon>
        <taxon>Micromonosporales</taxon>
        <taxon>Micromonosporaceae</taxon>
        <taxon>Paractinoplanes</taxon>
    </lineage>
</organism>
<evidence type="ECO:0000313" key="1">
    <source>
        <dbReference type="EMBL" id="MFF5296975.1"/>
    </source>
</evidence>
<gene>
    <name evidence="1" type="ORF">ACFY35_46730</name>
</gene>
<dbReference type="EMBL" id="JBIAZU010000009">
    <property type="protein sequence ID" value="MFF5296975.1"/>
    <property type="molecule type" value="Genomic_DNA"/>
</dbReference>
<reference evidence="1 2" key="1">
    <citation type="submission" date="2024-10" db="EMBL/GenBank/DDBJ databases">
        <title>The Natural Products Discovery Center: Release of the First 8490 Sequenced Strains for Exploring Actinobacteria Biosynthetic Diversity.</title>
        <authorList>
            <person name="Kalkreuter E."/>
            <person name="Kautsar S.A."/>
            <person name="Yang D."/>
            <person name="Bader C.D."/>
            <person name="Teijaro C.N."/>
            <person name="Fluegel L."/>
            <person name="Davis C.M."/>
            <person name="Simpson J.R."/>
            <person name="Lauterbach L."/>
            <person name="Steele A.D."/>
            <person name="Gui C."/>
            <person name="Meng S."/>
            <person name="Li G."/>
            <person name="Viehrig K."/>
            <person name="Ye F."/>
            <person name="Su P."/>
            <person name="Kiefer A.F."/>
            <person name="Nichols A."/>
            <person name="Cepeda A.J."/>
            <person name="Yan W."/>
            <person name="Fan B."/>
            <person name="Jiang Y."/>
            <person name="Adhikari A."/>
            <person name="Zheng C.-J."/>
            <person name="Schuster L."/>
            <person name="Cowan T.M."/>
            <person name="Smanski M.J."/>
            <person name="Chevrette M.G."/>
            <person name="De Carvalho L.P.S."/>
            <person name="Shen B."/>
        </authorList>
    </citation>
    <scope>NUCLEOTIDE SEQUENCE [LARGE SCALE GENOMIC DNA]</scope>
    <source>
        <strain evidence="1 2">NPDC000087</strain>
    </source>
</reference>
<evidence type="ECO:0000313" key="2">
    <source>
        <dbReference type="Proteomes" id="UP001602245"/>
    </source>
</evidence>
<accession>A0ABW6WV00</accession>
<dbReference type="RefSeq" id="WP_020515842.1">
    <property type="nucleotide sequence ID" value="NZ_JBIAZU010000009.1"/>
</dbReference>
<name>A0ABW6WV00_9ACTN</name>